<feature type="compositionally biased region" description="Polar residues" evidence="1">
    <location>
        <begin position="8"/>
        <end position="23"/>
    </location>
</feature>
<reference evidence="2" key="1">
    <citation type="submission" date="2013-12" db="EMBL/GenBank/DDBJ databases">
        <title>The Genome Sequence of Aphanomyces astaci APO3.</title>
        <authorList>
            <consortium name="The Broad Institute Genomics Platform"/>
            <person name="Russ C."/>
            <person name="Tyler B."/>
            <person name="van West P."/>
            <person name="Dieguez-Uribeondo J."/>
            <person name="Young S.K."/>
            <person name="Zeng Q."/>
            <person name="Gargeya S."/>
            <person name="Fitzgerald M."/>
            <person name="Abouelleil A."/>
            <person name="Alvarado L."/>
            <person name="Chapman S.B."/>
            <person name="Gainer-Dewar J."/>
            <person name="Goldberg J."/>
            <person name="Griggs A."/>
            <person name="Gujja S."/>
            <person name="Hansen M."/>
            <person name="Howarth C."/>
            <person name="Imamovic A."/>
            <person name="Ireland A."/>
            <person name="Larimer J."/>
            <person name="McCowan C."/>
            <person name="Murphy C."/>
            <person name="Pearson M."/>
            <person name="Poon T.W."/>
            <person name="Priest M."/>
            <person name="Roberts A."/>
            <person name="Saif S."/>
            <person name="Shea T."/>
            <person name="Sykes S."/>
            <person name="Wortman J."/>
            <person name="Nusbaum C."/>
            <person name="Birren B."/>
        </authorList>
    </citation>
    <scope>NUCLEOTIDE SEQUENCE [LARGE SCALE GENOMIC DNA]</scope>
    <source>
        <strain evidence="2">APO3</strain>
    </source>
</reference>
<proteinExistence type="predicted"/>
<evidence type="ECO:0000256" key="1">
    <source>
        <dbReference type="SAM" id="MobiDB-lite"/>
    </source>
</evidence>
<dbReference type="EMBL" id="KI913160">
    <property type="protein sequence ID" value="ETV71391.1"/>
    <property type="molecule type" value="Genomic_DNA"/>
</dbReference>
<protein>
    <submittedName>
        <fullName evidence="2">Uncharacterized protein</fullName>
    </submittedName>
</protein>
<dbReference type="OrthoDB" id="10592468at2759"/>
<dbReference type="VEuPathDB" id="FungiDB:H257_13286"/>
<dbReference type="AlphaFoldDB" id="W4FWS1"/>
<evidence type="ECO:0000313" key="2">
    <source>
        <dbReference type="EMBL" id="ETV71391.1"/>
    </source>
</evidence>
<feature type="region of interest" description="Disordered" evidence="1">
    <location>
        <begin position="271"/>
        <end position="295"/>
    </location>
</feature>
<feature type="region of interest" description="Disordered" evidence="1">
    <location>
        <begin position="1"/>
        <end position="151"/>
    </location>
</feature>
<dbReference type="GeneID" id="20815282"/>
<organism evidence="2">
    <name type="scientific">Aphanomyces astaci</name>
    <name type="common">Crayfish plague agent</name>
    <dbReference type="NCBI Taxonomy" id="112090"/>
    <lineage>
        <taxon>Eukaryota</taxon>
        <taxon>Sar</taxon>
        <taxon>Stramenopiles</taxon>
        <taxon>Oomycota</taxon>
        <taxon>Saprolegniomycetes</taxon>
        <taxon>Saprolegniales</taxon>
        <taxon>Verrucalvaceae</taxon>
        <taxon>Aphanomyces</taxon>
    </lineage>
</organism>
<accession>W4FWS1</accession>
<sequence length="318" mass="34081">MGNKALARSSTKPPSQAIPNQHASKTHVLPFDDGDTAASSKLAASEFRQSTDWRSDASDPNNEGTDTDNDDLRHKVVASPYKRMGSGTKVPAKTGESGSDSSDDDDDKDMARRLNTRNVTISSLKPSVDPIASTSSFPPVSQHDPHPVLTNTRTQTKGALLAPLDVKSTQSFAHGKSIVEQPPAPQSKVYESTNAASFGHGLDAVMLMALKTPPHTATDVSRGMVATPPATTSHDIDDLATMELINELMLESPKIESSKETHIREALVVTRQQRSAGKTTKGGIGKPPFVPPPYLDATDEDIMNQILQERRPGTTPIS</sequence>
<gene>
    <name evidence="2" type="ORF">H257_13286</name>
</gene>
<feature type="compositionally biased region" description="Polar residues" evidence="1">
    <location>
        <begin position="116"/>
        <end position="125"/>
    </location>
</feature>
<name>W4FWS1_APHAT</name>
<dbReference type="RefSeq" id="XP_009839056.1">
    <property type="nucleotide sequence ID" value="XM_009840754.1"/>
</dbReference>